<name>A0A1Y1IBX4_KLENI</name>
<dbReference type="AlphaFoldDB" id="A0A1Y1IBX4"/>
<keyword evidence="3" id="KW-1185">Reference proteome</keyword>
<evidence type="ECO:0000313" key="3">
    <source>
        <dbReference type="Proteomes" id="UP000054558"/>
    </source>
</evidence>
<evidence type="ECO:0000256" key="1">
    <source>
        <dbReference type="SAM" id="MobiDB-lite"/>
    </source>
</evidence>
<sequence length="590" mass="61076">MGLAMRGCERMSVLVGLGFLFAVVNAYAAAGAVRLAGPETVGGMRNVVYTLTVGPSGLQGTLDINGLAPSTADVTLTLAPTTCCTPAGSGCQAVTVFGRTDGEERSSAIGSAVGWRFGLSAEQDLVASNTWCDLRLSAGSGVPSQFRLYLNNSVAERPAPTRSASLSGTVSCPAGTFVVVYLGNPSCQQNCTIDQTFVNDGVNRPSCVQVDCAKKYASKPVYDPVTQLCIATTATDCLLNCNTPSGSSGGGVLVAGPSANQTVSAPNCHHGTPTADNSSCVCDLGYQTAAGQDFSKYQWCTVVAVVNANPSGSGSNGSSYVVTQAASNSTSTAAILGGALGGSAFLCCTCGCCWYWRRRRARARESEDEERERPRRKKRGKKDGKKGEKKERKRRGSESDGEEPPAPSPGPSSPSSGTAMLSPPVSPPGQWNVPPQMMYPPYGDPRFSMGGFPRHSVMGGPTPLMPMMGGTAYPGYPQQPVGTVMGPSGEVYLEQNPYLVQDFRMGAPSVIGGMRASGASVFPGDMRASGASVFPGDMRTSGAGVFPGDMRASVMGLPPGGMRASGGSVFPGGGAYPIQMGLNMYEPYRG</sequence>
<reference evidence="2 3" key="1">
    <citation type="journal article" date="2014" name="Nat. Commun.">
        <title>Klebsormidium flaccidum genome reveals primary factors for plant terrestrial adaptation.</title>
        <authorList>
            <person name="Hori K."/>
            <person name="Maruyama F."/>
            <person name="Fujisawa T."/>
            <person name="Togashi T."/>
            <person name="Yamamoto N."/>
            <person name="Seo M."/>
            <person name="Sato S."/>
            <person name="Yamada T."/>
            <person name="Mori H."/>
            <person name="Tajima N."/>
            <person name="Moriyama T."/>
            <person name="Ikeuchi M."/>
            <person name="Watanabe M."/>
            <person name="Wada H."/>
            <person name="Kobayashi K."/>
            <person name="Saito M."/>
            <person name="Masuda T."/>
            <person name="Sasaki-Sekimoto Y."/>
            <person name="Mashiguchi K."/>
            <person name="Awai K."/>
            <person name="Shimojima M."/>
            <person name="Masuda S."/>
            <person name="Iwai M."/>
            <person name="Nobusawa T."/>
            <person name="Narise T."/>
            <person name="Kondo S."/>
            <person name="Saito H."/>
            <person name="Sato R."/>
            <person name="Murakawa M."/>
            <person name="Ihara Y."/>
            <person name="Oshima-Yamada Y."/>
            <person name="Ohtaka K."/>
            <person name="Satoh M."/>
            <person name="Sonobe K."/>
            <person name="Ishii M."/>
            <person name="Ohtani R."/>
            <person name="Kanamori-Sato M."/>
            <person name="Honoki R."/>
            <person name="Miyazaki D."/>
            <person name="Mochizuki H."/>
            <person name="Umetsu J."/>
            <person name="Higashi K."/>
            <person name="Shibata D."/>
            <person name="Kamiya Y."/>
            <person name="Sato N."/>
            <person name="Nakamura Y."/>
            <person name="Tabata S."/>
            <person name="Ida S."/>
            <person name="Kurokawa K."/>
            <person name="Ohta H."/>
        </authorList>
    </citation>
    <scope>NUCLEOTIDE SEQUENCE [LARGE SCALE GENOMIC DNA]</scope>
    <source>
        <strain evidence="2 3">NIES-2285</strain>
    </source>
</reference>
<feature type="compositionally biased region" description="Basic residues" evidence="1">
    <location>
        <begin position="374"/>
        <end position="384"/>
    </location>
</feature>
<organism evidence="2 3">
    <name type="scientific">Klebsormidium nitens</name>
    <name type="common">Green alga</name>
    <name type="synonym">Ulothrix nitens</name>
    <dbReference type="NCBI Taxonomy" id="105231"/>
    <lineage>
        <taxon>Eukaryota</taxon>
        <taxon>Viridiplantae</taxon>
        <taxon>Streptophyta</taxon>
        <taxon>Klebsormidiophyceae</taxon>
        <taxon>Klebsormidiales</taxon>
        <taxon>Klebsormidiaceae</taxon>
        <taxon>Klebsormidium</taxon>
    </lineage>
</organism>
<dbReference type="Proteomes" id="UP000054558">
    <property type="component" value="Unassembled WGS sequence"/>
</dbReference>
<evidence type="ECO:0000313" key="2">
    <source>
        <dbReference type="EMBL" id="GAQ88410.1"/>
    </source>
</evidence>
<gene>
    <name evidence="2" type="ORF">KFL_004260030</name>
</gene>
<accession>A0A1Y1IBX4</accession>
<dbReference type="EMBL" id="DF237375">
    <property type="protein sequence ID" value="GAQ88410.1"/>
    <property type="molecule type" value="Genomic_DNA"/>
</dbReference>
<protein>
    <submittedName>
        <fullName evidence="2">Uncharacterized protein</fullName>
    </submittedName>
</protein>
<feature type="region of interest" description="Disordered" evidence="1">
    <location>
        <begin position="363"/>
        <end position="432"/>
    </location>
</feature>
<proteinExistence type="predicted"/>